<keyword evidence="1" id="KW-0472">Membrane</keyword>
<dbReference type="Pfam" id="PF07853">
    <property type="entry name" value="DUF1648"/>
    <property type="match status" value="1"/>
</dbReference>
<feature type="transmembrane region" description="Helical" evidence="1">
    <location>
        <begin position="56"/>
        <end position="76"/>
    </location>
</feature>
<feature type="transmembrane region" description="Helical" evidence="1">
    <location>
        <begin position="88"/>
        <end position="109"/>
    </location>
</feature>
<dbReference type="Pfam" id="PF13630">
    <property type="entry name" value="SdpI"/>
    <property type="match status" value="1"/>
</dbReference>
<gene>
    <name evidence="3" type="ORF">EM6_1693</name>
</gene>
<reference evidence="4" key="2">
    <citation type="journal article" date="2017" name="Plant Physiol. Biochem.">
        <title>Differential oxidative and antioxidative response of duckweed Lemna minor toward plant growth promoting/inhibiting bacteria.</title>
        <authorList>
            <person name="Ishizawa H."/>
            <person name="Kuroda M."/>
            <person name="Morikawa M."/>
            <person name="Ike M."/>
        </authorList>
    </citation>
    <scope>NUCLEOTIDE SEQUENCE [LARGE SCALE GENOMIC DNA]</scope>
    <source>
        <strain evidence="4">M6</strain>
    </source>
</reference>
<dbReference type="EMBL" id="AP018827">
    <property type="protein sequence ID" value="BBF81098.1"/>
    <property type="molecule type" value="Genomic_DNA"/>
</dbReference>
<accession>A0A3G9G9Q0</accession>
<dbReference type="PANTHER" id="PTHR37810:SF5">
    <property type="entry name" value="IMMUNITY PROTEIN SDPI"/>
    <property type="match status" value="1"/>
</dbReference>
<dbReference type="OrthoDB" id="9808690at2"/>
<dbReference type="InterPro" id="IPR025962">
    <property type="entry name" value="SdpI/YhfL"/>
</dbReference>
<feature type="transmembrane region" description="Helical" evidence="1">
    <location>
        <begin position="12"/>
        <end position="28"/>
    </location>
</feature>
<organism evidence="3 4">
    <name type="scientific">Asticcacaulis excentricus</name>
    <dbReference type="NCBI Taxonomy" id="78587"/>
    <lineage>
        <taxon>Bacteria</taxon>
        <taxon>Pseudomonadati</taxon>
        <taxon>Pseudomonadota</taxon>
        <taxon>Alphaproteobacteria</taxon>
        <taxon>Caulobacterales</taxon>
        <taxon>Caulobacteraceae</taxon>
        <taxon>Asticcacaulis</taxon>
    </lineage>
</organism>
<dbReference type="InterPro" id="IPR012867">
    <property type="entry name" value="DUF1648"/>
</dbReference>
<proteinExistence type="predicted"/>
<dbReference type="PIRSF" id="PIRSF038959">
    <property type="entry name" value="SdpI"/>
    <property type="match status" value="1"/>
</dbReference>
<keyword evidence="1" id="KW-0812">Transmembrane</keyword>
<protein>
    <recommendedName>
        <fullName evidence="2">DUF1648 domain-containing protein</fullName>
    </recommendedName>
</protein>
<dbReference type="AlphaFoldDB" id="A0A3G9G9Q0"/>
<dbReference type="RefSeq" id="WP_126421933.1">
    <property type="nucleotide sequence ID" value="NZ_AP018827.1"/>
</dbReference>
<evidence type="ECO:0000256" key="1">
    <source>
        <dbReference type="SAM" id="Phobius"/>
    </source>
</evidence>
<feature type="transmembrane region" description="Helical" evidence="1">
    <location>
        <begin position="167"/>
        <end position="186"/>
    </location>
</feature>
<dbReference type="GO" id="GO:0009636">
    <property type="term" value="P:response to toxic substance"/>
    <property type="evidence" value="ECO:0007669"/>
    <property type="project" value="TreeGrafter"/>
</dbReference>
<sequence length="220" mass="24009">MTQDAKWPVSKLFSLLMIAVTTGLSLWARPQIPEGPVGTHFDLSGTANGFMPRDQALMVMPLMLAAITLLLWVLPYMQPKTGKLERSASVYAVSWIGTVALLAFGHLFIVGHALGWALSVQPLLLGPGLLFILIGNFMPKAQRNYLVGVRTPWTLSDERVWHKTHRLAGPVMMLAGVIMLGAALMMPTAYLHWVFLSAGIGSALIVVVASYIYARALKLT</sequence>
<feature type="domain" description="DUF1648" evidence="2">
    <location>
        <begin position="16"/>
        <end position="64"/>
    </location>
</feature>
<evidence type="ECO:0000313" key="3">
    <source>
        <dbReference type="EMBL" id="BBF81098.1"/>
    </source>
</evidence>
<keyword evidence="1" id="KW-1133">Transmembrane helix</keyword>
<reference evidence="4" key="1">
    <citation type="journal article" date="2017" name="Biotechnol. Biofuels">
        <title>Evaluation of environmental bacterial communities as a factor affecting the growth of duckweed Lemna minor.</title>
        <authorList>
            <person name="Ishizawa H."/>
            <person name="Kuroda M."/>
            <person name="Morikawa M."/>
            <person name="Ike M."/>
        </authorList>
    </citation>
    <scope>NUCLEOTIDE SEQUENCE [LARGE SCALE GENOMIC DNA]</scope>
    <source>
        <strain evidence="4">M6</strain>
    </source>
</reference>
<name>A0A3G9G9Q0_9CAUL</name>
<feature type="transmembrane region" description="Helical" evidence="1">
    <location>
        <begin position="115"/>
        <end position="134"/>
    </location>
</feature>
<dbReference type="Proteomes" id="UP000278756">
    <property type="component" value="Chromosome 1"/>
</dbReference>
<feature type="transmembrane region" description="Helical" evidence="1">
    <location>
        <begin position="192"/>
        <end position="214"/>
    </location>
</feature>
<dbReference type="InterPro" id="IPR026272">
    <property type="entry name" value="SdpI"/>
</dbReference>
<evidence type="ECO:0000259" key="2">
    <source>
        <dbReference type="Pfam" id="PF07853"/>
    </source>
</evidence>
<evidence type="ECO:0000313" key="4">
    <source>
        <dbReference type="Proteomes" id="UP000278756"/>
    </source>
</evidence>
<dbReference type="PANTHER" id="PTHR37810">
    <property type="entry name" value="IMMUNITY PROTEIN SDPI"/>
    <property type="match status" value="1"/>
</dbReference>